<organism evidence="1">
    <name type="scientific">Candidatus Kentrum sp. LFY</name>
    <dbReference type="NCBI Taxonomy" id="2126342"/>
    <lineage>
        <taxon>Bacteria</taxon>
        <taxon>Pseudomonadati</taxon>
        <taxon>Pseudomonadota</taxon>
        <taxon>Gammaproteobacteria</taxon>
        <taxon>Candidatus Kentrum</taxon>
    </lineage>
</organism>
<evidence type="ECO:0000313" key="1">
    <source>
        <dbReference type="EMBL" id="VFK23401.1"/>
    </source>
</evidence>
<evidence type="ECO:0008006" key="2">
    <source>
        <dbReference type="Google" id="ProtNLM"/>
    </source>
</evidence>
<dbReference type="AlphaFoldDB" id="A0A450X2E9"/>
<gene>
    <name evidence="1" type="ORF">BECKLFY1418C_GA0070996_11415</name>
</gene>
<proteinExistence type="predicted"/>
<dbReference type="EMBL" id="CAADFN010000141">
    <property type="protein sequence ID" value="VFK23401.1"/>
    <property type="molecule type" value="Genomic_DNA"/>
</dbReference>
<accession>A0A450X2E9</accession>
<sequence>MFTLFVLPDTQSYCDLRLKWTRKHFCVPDQRHCFYRQMQWILENKDRLNAVLIIHAGDLTQSNFGSSD</sequence>
<reference evidence="1" key="1">
    <citation type="submission" date="2019-02" db="EMBL/GenBank/DDBJ databases">
        <authorList>
            <person name="Gruber-Vodicka R. H."/>
            <person name="Seah K. B. B."/>
        </authorList>
    </citation>
    <scope>NUCLEOTIDE SEQUENCE</scope>
    <source>
        <strain evidence="1">BECK_BY7</strain>
    </source>
</reference>
<name>A0A450X2E9_9GAMM</name>
<protein>
    <recommendedName>
        <fullName evidence="2">Calcineurin-like phosphoesterase</fullName>
    </recommendedName>
</protein>